<protein>
    <submittedName>
        <fullName evidence="1">GxxExxY protein</fullName>
    </submittedName>
</protein>
<dbReference type="EMBL" id="FXTQ01000005">
    <property type="protein sequence ID" value="SMO87473.1"/>
    <property type="molecule type" value="Genomic_DNA"/>
</dbReference>
<organism evidence="1 2">
    <name type="scientific">Flavobacterium nitrogenifigens</name>
    <dbReference type="NCBI Taxonomy" id="1617283"/>
    <lineage>
        <taxon>Bacteria</taxon>
        <taxon>Pseudomonadati</taxon>
        <taxon>Bacteroidota</taxon>
        <taxon>Flavobacteriia</taxon>
        <taxon>Flavobacteriales</taxon>
        <taxon>Flavobacteriaceae</taxon>
        <taxon>Flavobacterium</taxon>
    </lineage>
</organism>
<reference evidence="1 2" key="1">
    <citation type="submission" date="2017-05" db="EMBL/GenBank/DDBJ databases">
        <authorList>
            <person name="Varghese N."/>
            <person name="Submissions S."/>
        </authorList>
    </citation>
    <scope>NUCLEOTIDE SEQUENCE [LARGE SCALE GENOMIC DNA]</scope>
    <source>
        <strain evidence="1 2">DSM 29982</strain>
    </source>
</reference>
<name>A0A521EU62_9FLAO</name>
<dbReference type="Proteomes" id="UP000319267">
    <property type="component" value="Unassembled WGS sequence"/>
</dbReference>
<dbReference type="InterPro" id="IPR011604">
    <property type="entry name" value="PDDEXK-like_dom_sf"/>
</dbReference>
<evidence type="ECO:0000313" key="1">
    <source>
        <dbReference type="EMBL" id="SMO87473.1"/>
    </source>
</evidence>
<dbReference type="Gene3D" id="3.90.320.10">
    <property type="match status" value="1"/>
</dbReference>
<evidence type="ECO:0000313" key="2">
    <source>
        <dbReference type="Proteomes" id="UP000319267"/>
    </source>
</evidence>
<dbReference type="AlphaFoldDB" id="A0A521EU62"/>
<dbReference type="NCBIfam" id="TIGR04256">
    <property type="entry name" value="GxxExxY"/>
    <property type="match status" value="1"/>
</dbReference>
<sequence length="127" mass="14537">MRMNENEISAVVVDVCYKIHVKLGPGLLESVYEAILFHELIKRGLSVERQKTLPVIWDQINLDIGFRADLIVENKVILEIKSIEQLTDVHAKQVLTYLKITKMKLGLLINFNVPIIKFGIKRVVSNL</sequence>
<gene>
    <name evidence="1" type="ORF">SAMN06265220_105105</name>
</gene>
<proteinExistence type="predicted"/>
<accession>A0A521EU62</accession>
<dbReference type="Pfam" id="PF13366">
    <property type="entry name" value="PDDEXK_3"/>
    <property type="match status" value="1"/>
</dbReference>
<dbReference type="InterPro" id="IPR026350">
    <property type="entry name" value="GxxExxY"/>
</dbReference>
<keyword evidence="2" id="KW-1185">Reference proteome</keyword>